<dbReference type="AlphaFoldDB" id="A0A7J7IJX2"/>
<feature type="region of interest" description="Disordered" evidence="1">
    <location>
        <begin position="1"/>
        <end position="34"/>
    </location>
</feature>
<comment type="caution">
    <text evidence="3">The sequence shown here is derived from an EMBL/GenBank/DDBJ whole genome shotgun (WGS) entry which is preliminary data.</text>
</comment>
<dbReference type="PANTHER" id="PTHR21600">
    <property type="entry name" value="MITOCHONDRIAL RNA PSEUDOURIDINE SYNTHASE"/>
    <property type="match status" value="1"/>
</dbReference>
<dbReference type="PANTHER" id="PTHR21600:SF40">
    <property type="entry name" value="PSEUDOURIDYLATE SYNTHASE RPUSD2"/>
    <property type="match status" value="1"/>
</dbReference>
<proteinExistence type="predicted"/>
<feature type="compositionally biased region" description="Basic and acidic residues" evidence="1">
    <location>
        <begin position="23"/>
        <end position="34"/>
    </location>
</feature>
<dbReference type="OrthoDB" id="424794at2759"/>
<dbReference type="EMBL" id="VWRR01000007">
    <property type="protein sequence ID" value="KAF6003405.1"/>
    <property type="molecule type" value="Genomic_DNA"/>
</dbReference>
<feature type="region of interest" description="Disordered" evidence="1">
    <location>
        <begin position="366"/>
        <end position="418"/>
    </location>
</feature>
<feature type="domain" description="Pseudouridine synthase RsuA/RluA-like" evidence="2">
    <location>
        <begin position="165"/>
        <end position="324"/>
    </location>
</feature>
<dbReference type="PROSITE" id="PS01129">
    <property type="entry name" value="PSI_RLU"/>
    <property type="match status" value="1"/>
</dbReference>
<feature type="compositionally biased region" description="Polar residues" evidence="1">
    <location>
        <begin position="368"/>
        <end position="380"/>
    </location>
</feature>
<organism evidence="3 4">
    <name type="scientific">Cyanidiococcus yangmingshanensis</name>
    <dbReference type="NCBI Taxonomy" id="2690220"/>
    <lineage>
        <taxon>Eukaryota</taxon>
        <taxon>Rhodophyta</taxon>
        <taxon>Bangiophyceae</taxon>
        <taxon>Cyanidiales</taxon>
        <taxon>Cyanidiaceae</taxon>
        <taxon>Cyanidiococcus</taxon>
    </lineage>
</organism>
<reference evidence="3 4" key="1">
    <citation type="journal article" date="2020" name="J. Phycol.">
        <title>Comparative genome analysis reveals Cyanidiococcus gen. nov., a new extremophilic red algal genus sister to Cyanidioschyzon (Cyanidioschyzonaceae, Rhodophyta).</title>
        <authorList>
            <person name="Liu S.-L."/>
            <person name="Chiang Y.-R."/>
            <person name="Yoon H.S."/>
            <person name="Fu H.-Y."/>
        </authorList>
    </citation>
    <scope>NUCLEOTIDE SEQUENCE [LARGE SCALE GENOMIC DNA]</scope>
    <source>
        <strain evidence="3 4">THAL066</strain>
    </source>
</reference>
<dbReference type="InterPro" id="IPR020103">
    <property type="entry name" value="PsdUridine_synth_cat_dom_sf"/>
</dbReference>
<dbReference type="GO" id="GO:0003723">
    <property type="term" value="F:RNA binding"/>
    <property type="evidence" value="ECO:0007669"/>
    <property type="project" value="InterPro"/>
</dbReference>
<evidence type="ECO:0000313" key="4">
    <source>
        <dbReference type="Proteomes" id="UP000530660"/>
    </source>
</evidence>
<protein>
    <recommendedName>
        <fullName evidence="2">Pseudouridine synthase RsuA/RluA-like domain-containing protein</fullName>
    </recommendedName>
</protein>
<dbReference type="InterPro" id="IPR006145">
    <property type="entry name" value="PsdUridine_synth_RsuA/RluA"/>
</dbReference>
<feature type="compositionally biased region" description="Polar residues" evidence="1">
    <location>
        <begin position="397"/>
        <end position="416"/>
    </location>
</feature>
<gene>
    <name evidence="3" type="ORF">F1559_004461</name>
</gene>
<accession>A0A7J7IJX2</accession>
<dbReference type="Proteomes" id="UP000530660">
    <property type="component" value="Unassembled WGS sequence"/>
</dbReference>
<sequence>MPGKGSAETSRKRDGRAVPSVTDSERQQPRRRLEVESSLFRLQTPTPYRETLAIEKERLTSDDYVIRNGFRYVRPYFHAYHAYCKERWIGRKPAEALAAEFSYLPLSYWKEAQRSGRLLLNGTPVPPGCVLTGRGVERLTHLVHRHELPVSYVARLQVLYEDAELLVVNKPASIPVHPGGHYHRNSLQMLLQVQMLSRCDRALLDPQDRETVSGELVERTKACSPPLTVGASEHGRSVAKQINAAGPLHVIHRLDKETSGVVLLAKTKDAARKHCGQLQRQSSGCERATRVHSNEVSLKKLYLAQVDGVWTFESGADEVIVQAHEPEASAHLSASALKRTVDALFASCERERFGCADDPVRHVALDSSKASSSGTQTCFSEETGDKRNGTSRRHPNVRSNRGTSRVRGTTPTLTETRYSRLDDHVDVGLCSPSDGSSRCTRECTLPQSSSLASNTGICTPVASEKGRAQPHSDRFETSGPLSDMVMNAATELGQAASRLASETLSGATLATDKNLKLQANLCSGSQPCPSRSSTCCDRMDAECTTSFSEFEHFNGNTEASRAELAARTHPDWLHLTL</sequence>
<name>A0A7J7IJX2_9RHOD</name>
<dbReference type="Gene3D" id="3.30.2350.10">
    <property type="entry name" value="Pseudouridine synthase"/>
    <property type="match status" value="1"/>
</dbReference>
<keyword evidence="4" id="KW-1185">Reference proteome</keyword>
<dbReference type="GO" id="GO:0000455">
    <property type="term" value="P:enzyme-directed rRNA pseudouridine synthesis"/>
    <property type="evidence" value="ECO:0007669"/>
    <property type="project" value="TreeGrafter"/>
</dbReference>
<evidence type="ECO:0000259" key="2">
    <source>
        <dbReference type="Pfam" id="PF00849"/>
    </source>
</evidence>
<dbReference type="InterPro" id="IPR050188">
    <property type="entry name" value="RluA_PseudoU_synthase"/>
</dbReference>
<evidence type="ECO:0000313" key="3">
    <source>
        <dbReference type="EMBL" id="KAF6003405.1"/>
    </source>
</evidence>
<dbReference type="SUPFAM" id="SSF55120">
    <property type="entry name" value="Pseudouridine synthase"/>
    <property type="match status" value="1"/>
</dbReference>
<dbReference type="InterPro" id="IPR006224">
    <property type="entry name" value="PsdUridine_synth_RluA-like_CS"/>
</dbReference>
<dbReference type="Pfam" id="PF00849">
    <property type="entry name" value="PseudoU_synth_2"/>
    <property type="match status" value="1"/>
</dbReference>
<evidence type="ECO:0000256" key="1">
    <source>
        <dbReference type="SAM" id="MobiDB-lite"/>
    </source>
</evidence>
<dbReference type="GO" id="GO:0009982">
    <property type="term" value="F:pseudouridine synthase activity"/>
    <property type="evidence" value="ECO:0007669"/>
    <property type="project" value="InterPro"/>
</dbReference>